<keyword evidence="2" id="KW-0472">Membrane</keyword>
<feature type="region of interest" description="Disordered" evidence="1">
    <location>
        <begin position="144"/>
        <end position="164"/>
    </location>
</feature>
<evidence type="ECO:0000256" key="2">
    <source>
        <dbReference type="SAM" id="Phobius"/>
    </source>
</evidence>
<name>A0ABW0N4G8_9ACTN</name>
<proteinExistence type="predicted"/>
<feature type="compositionally biased region" description="Low complexity" evidence="1">
    <location>
        <begin position="144"/>
        <end position="157"/>
    </location>
</feature>
<gene>
    <name evidence="3" type="ORF">ACFPKY_12350</name>
</gene>
<dbReference type="EMBL" id="JBHSMD010000004">
    <property type="protein sequence ID" value="MFC5493897.1"/>
    <property type="molecule type" value="Genomic_DNA"/>
</dbReference>
<keyword evidence="2" id="KW-0812">Transmembrane</keyword>
<reference evidence="4" key="1">
    <citation type="journal article" date="2019" name="Int. J. Syst. Evol. Microbiol.">
        <title>The Global Catalogue of Microorganisms (GCM) 10K type strain sequencing project: providing services to taxonomists for standard genome sequencing and annotation.</title>
        <authorList>
            <consortium name="The Broad Institute Genomics Platform"/>
            <consortium name="The Broad Institute Genome Sequencing Center for Infectious Disease"/>
            <person name="Wu L."/>
            <person name="Ma J."/>
        </authorList>
    </citation>
    <scope>NUCLEOTIDE SEQUENCE [LARGE SCALE GENOMIC DNA]</scope>
    <source>
        <strain evidence="4">KACC 13778</strain>
    </source>
</reference>
<protein>
    <recommendedName>
        <fullName evidence="5">Pilus assembly protein</fullName>
    </recommendedName>
</protein>
<accession>A0ABW0N4G8</accession>
<comment type="caution">
    <text evidence="3">The sequence shown here is derived from an EMBL/GenBank/DDBJ whole genome shotgun (WGS) entry which is preliminary data.</text>
</comment>
<evidence type="ECO:0000256" key="1">
    <source>
        <dbReference type="SAM" id="MobiDB-lite"/>
    </source>
</evidence>
<keyword evidence="4" id="KW-1185">Reference proteome</keyword>
<dbReference type="RefSeq" id="WP_345178462.1">
    <property type="nucleotide sequence ID" value="NZ_BAABFQ010000007.1"/>
</dbReference>
<feature type="transmembrane region" description="Helical" evidence="2">
    <location>
        <begin position="12"/>
        <end position="33"/>
    </location>
</feature>
<evidence type="ECO:0000313" key="4">
    <source>
        <dbReference type="Proteomes" id="UP001595956"/>
    </source>
</evidence>
<evidence type="ECO:0000313" key="3">
    <source>
        <dbReference type="EMBL" id="MFC5493897.1"/>
    </source>
</evidence>
<organism evidence="3 4">
    <name type="scientific">Nocardioides caricicola</name>
    <dbReference type="NCBI Taxonomy" id="634770"/>
    <lineage>
        <taxon>Bacteria</taxon>
        <taxon>Bacillati</taxon>
        <taxon>Actinomycetota</taxon>
        <taxon>Actinomycetes</taxon>
        <taxon>Propionibacteriales</taxon>
        <taxon>Nocardioidaceae</taxon>
        <taxon>Nocardioides</taxon>
    </lineage>
</organism>
<sequence>MRKRDEQGSALVELTWLGILLLIPLLWIVLSVFEVQRGAFAVSGAARAAGRAYALAPTDAEGRQRAEAAARQALDDQGVGDAPLDVRITCTPYPHDCHNGTSVITVVIASRVDLPLLPAFLGGHAPSFALDATHTVPIGQFQEVQSQEAQSQEAQSQEVERATP</sequence>
<dbReference type="Proteomes" id="UP001595956">
    <property type="component" value="Unassembled WGS sequence"/>
</dbReference>
<keyword evidence="2" id="KW-1133">Transmembrane helix</keyword>
<evidence type="ECO:0008006" key="5">
    <source>
        <dbReference type="Google" id="ProtNLM"/>
    </source>
</evidence>